<dbReference type="Pfam" id="PF00078">
    <property type="entry name" value="RVT_1"/>
    <property type="match status" value="1"/>
</dbReference>
<dbReference type="GO" id="GO:0015074">
    <property type="term" value="P:DNA integration"/>
    <property type="evidence" value="ECO:0007669"/>
    <property type="project" value="UniProtKB-KW"/>
</dbReference>
<keyword evidence="7" id="KW-0460">Magnesium</keyword>
<dbReference type="Gene3D" id="3.30.420.10">
    <property type="entry name" value="Ribonuclease H-like superfamily/Ribonuclease H"/>
    <property type="match status" value="1"/>
</dbReference>
<keyword evidence="9" id="KW-0229">DNA integration</keyword>
<feature type="compositionally biased region" description="Pro residues" evidence="12">
    <location>
        <begin position="347"/>
        <end position="365"/>
    </location>
</feature>
<evidence type="ECO:0000256" key="3">
    <source>
        <dbReference type="ARBA" id="ARBA00022695"/>
    </source>
</evidence>
<name>A0AAD8TK06_LOLMU</name>
<dbReference type="PANTHER" id="PTHR37984">
    <property type="entry name" value="PROTEIN CBG26694"/>
    <property type="match status" value="1"/>
</dbReference>
<dbReference type="GO" id="GO:0003964">
    <property type="term" value="F:RNA-directed DNA polymerase activity"/>
    <property type="evidence" value="ECO:0007669"/>
    <property type="project" value="UniProtKB-KW"/>
</dbReference>
<dbReference type="Gene3D" id="3.10.10.10">
    <property type="entry name" value="HIV Type 1 Reverse Transcriptase, subunit A, domain 1"/>
    <property type="match status" value="1"/>
</dbReference>
<evidence type="ECO:0000313" key="15">
    <source>
        <dbReference type="EMBL" id="KAK1684365.1"/>
    </source>
</evidence>
<evidence type="ECO:0008006" key="17">
    <source>
        <dbReference type="Google" id="ProtNLM"/>
    </source>
</evidence>
<dbReference type="GO" id="GO:0004519">
    <property type="term" value="F:endonuclease activity"/>
    <property type="evidence" value="ECO:0007669"/>
    <property type="project" value="UniProtKB-KW"/>
</dbReference>
<dbReference type="InterPro" id="IPR043502">
    <property type="entry name" value="DNA/RNA_pol_sf"/>
</dbReference>
<evidence type="ECO:0000256" key="11">
    <source>
        <dbReference type="ARBA" id="ARBA00023268"/>
    </source>
</evidence>
<dbReference type="Gene3D" id="1.10.340.70">
    <property type="match status" value="1"/>
</dbReference>
<dbReference type="InterPro" id="IPR000477">
    <property type="entry name" value="RT_dom"/>
</dbReference>
<dbReference type="PROSITE" id="PS50994">
    <property type="entry name" value="INTEGRASE"/>
    <property type="match status" value="1"/>
</dbReference>
<keyword evidence="11" id="KW-0511">Multifunctional enzyme</keyword>
<dbReference type="FunFam" id="3.10.10.10:FF:000007">
    <property type="entry name" value="Retrovirus-related Pol polyprotein from transposon 17.6-like Protein"/>
    <property type="match status" value="1"/>
</dbReference>
<dbReference type="GO" id="GO:0006508">
    <property type="term" value="P:proteolysis"/>
    <property type="evidence" value="ECO:0007669"/>
    <property type="project" value="UniProtKB-KW"/>
</dbReference>
<feature type="compositionally biased region" description="Pro residues" evidence="12">
    <location>
        <begin position="101"/>
        <end position="116"/>
    </location>
</feature>
<dbReference type="InterPro" id="IPR036397">
    <property type="entry name" value="RNaseH_sf"/>
</dbReference>
<keyword evidence="4" id="KW-0540">Nuclease</keyword>
<dbReference type="Pfam" id="PF17921">
    <property type="entry name" value="Integrase_H2C2"/>
    <property type="match status" value="1"/>
</dbReference>
<keyword evidence="10" id="KW-0695">RNA-directed DNA polymerase</keyword>
<dbReference type="Gene3D" id="3.30.70.270">
    <property type="match status" value="2"/>
</dbReference>
<dbReference type="InterPro" id="IPR012337">
    <property type="entry name" value="RNaseH-like_sf"/>
</dbReference>
<feature type="region of interest" description="Disordered" evidence="12">
    <location>
        <begin position="155"/>
        <end position="195"/>
    </location>
</feature>
<feature type="compositionally biased region" description="Pro residues" evidence="12">
    <location>
        <begin position="1"/>
        <end position="17"/>
    </location>
</feature>
<dbReference type="Pfam" id="PF17919">
    <property type="entry name" value="RT_RNaseH_2"/>
    <property type="match status" value="1"/>
</dbReference>
<dbReference type="SUPFAM" id="SSF50630">
    <property type="entry name" value="Acid proteases"/>
    <property type="match status" value="1"/>
</dbReference>
<keyword evidence="3" id="KW-0548">Nucleotidyltransferase</keyword>
<dbReference type="CDD" id="cd01647">
    <property type="entry name" value="RT_LTR"/>
    <property type="match status" value="1"/>
</dbReference>
<keyword evidence="6" id="KW-0378">Hydrolase</keyword>
<dbReference type="Pfam" id="PF00665">
    <property type="entry name" value="rve"/>
    <property type="match status" value="1"/>
</dbReference>
<dbReference type="SUPFAM" id="SSF56672">
    <property type="entry name" value="DNA/RNA polymerases"/>
    <property type="match status" value="1"/>
</dbReference>
<evidence type="ECO:0000256" key="9">
    <source>
        <dbReference type="ARBA" id="ARBA00022908"/>
    </source>
</evidence>
<dbReference type="InterPro" id="IPR041588">
    <property type="entry name" value="Integrase_H2C2"/>
</dbReference>
<dbReference type="FunFam" id="3.30.70.270:FF:000020">
    <property type="entry name" value="Transposon Tf2-6 polyprotein-like Protein"/>
    <property type="match status" value="1"/>
</dbReference>
<keyword evidence="16" id="KW-1185">Reference proteome</keyword>
<dbReference type="SUPFAM" id="SSF53098">
    <property type="entry name" value="Ribonuclease H-like"/>
    <property type="match status" value="1"/>
</dbReference>
<dbReference type="PROSITE" id="PS50878">
    <property type="entry name" value="RT_POL"/>
    <property type="match status" value="1"/>
</dbReference>
<dbReference type="PANTHER" id="PTHR37984:SF5">
    <property type="entry name" value="PROTEIN NYNRIN-LIKE"/>
    <property type="match status" value="1"/>
</dbReference>
<evidence type="ECO:0000256" key="5">
    <source>
        <dbReference type="ARBA" id="ARBA00022759"/>
    </source>
</evidence>
<evidence type="ECO:0000256" key="6">
    <source>
        <dbReference type="ARBA" id="ARBA00022801"/>
    </source>
</evidence>
<dbReference type="Proteomes" id="UP001231189">
    <property type="component" value="Unassembled WGS sequence"/>
</dbReference>
<evidence type="ECO:0000256" key="12">
    <source>
        <dbReference type="SAM" id="MobiDB-lite"/>
    </source>
</evidence>
<evidence type="ECO:0000256" key="8">
    <source>
        <dbReference type="ARBA" id="ARBA00022884"/>
    </source>
</evidence>
<keyword evidence="8" id="KW-0694">RNA-binding</keyword>
<evidence type="ECO:0000259" key="14">
    <source>
        <dbReference type="PROSITE" id="PS50994"/>
    </source>
</evidence>
<gene>
    <name evidence="15" type="ORF">QYE76_045213</name>
</gene>
<evidence type="ECO:0000256" key="10">
    <source>
        <dbReference type="ARBA" id="ARBA00022918"/>
    </source>
</evidence>
<proteinExistence type="predicted"/>
<dbReference type="PROSITE" id="PS00141">
    <property type="entry name" value="ASP_PROTEASE"/>
    <property type="match status" value="1"/>
</dbReference>
<feature type="compositionally biased region" description="Low complexity" evidence="12">
    <location>
        <begin position="366"/>
        <end position="378"/>
    </location>
</feature>
<dbReference type="InterPro" id="IPR001969">
    <property type="entry name" value="Aspartic_peptidase_AS"/>
</dbReference>
<evidence type="ECO:0000256" key="4">
    <source>
        <dbReference type="ARBA" id="ARBA00022722"/>
    </source>
</evidence>
<dbReference type="InterPro" id="IPR021109">
    <property type="entry name" value="Peptidase_aspartic_dom_sf"/>
</dbReference>
<feature type="compositionally biased region" description="Low complexity" evidence="12">
    <location>
        <begin position="18"/>
        <end position="35"/>
    </location>
</feature>
<comment type="caution">
    <text evidence="15">The sequence shown here is derived from an EMBL/GenBank/DDBJ whole genome shotgun (WGS) entry which is preliminary data.</text>
</comment>
<dbReference type="Gene3D" id="2.40.70.10">
    <property type="entry name" value="Acid Proteases"/>
    <property type="match status" value="1"/>
</dbReference>
<evidence type="ECO:0000256" key="2">
    <source>
        <dbReference type="ARBA" id="ARBA00022679"/>
    </source>
</evidence>
<dbReference type="InterPro" id="IPR043128">
    <property type="entry name" value="Rev_trsase/Diguanyl_cyclase"/>
</dbReference>
<dbReference type="CDD" id="cd00303">
    <property type="entry name" value="retropepsin_like"/>
    <property type="match status" value="1"/>
</dbReference>
<organism evidence="15 16">
    <name type="scientific">Lolium multiflorum</name>
    <name type="common">Italian ryegrass</name>
    <name type="synonym">Lolium perenne subsp. multiflorum</name>
    <dbReference type="NCBI Taxonomy" id="4521"/>
    <lineage>
        <taxon>Eukaryota</taxon>
        <taxon>Viridiplantae</taxon>
        <taxon>Streptophyta</taxon>
        <taxon>Embryophyta</taxon>
        <taxon>Tracheophyta</taxon>
        <taxon>Spermatophyta</taxon>
        <taxon>Magnoliopsida</taxon>
        <taxon>Liliopsida</taxon>
        <taxon>Poales</taxon>
        <taxon>Poaceae</taxon>
        <taxon>BOP clade</taxon>
        <taxon>Pooideae</taxon>
        <taxon>Poodae</taxon>
        <taxon>Poeae</taxon>
        <taxon>Poeae Chloroplast Group 2 (Poeae type)</taxon>
        <taxon>Loliodinae</taxon>
        <taxon>Loliinae</taxon>
        <taxon>Lolium</taxon>
    </lineage>
</organism>
<evidence type="ECO:0000256" key="1">
    <source>
        <dbReference type="ARBA" id="ARBA00022670"/>
    </source>
</evidence>
<keyword evidence="1" id="KW-0645">Protease</keyword>
<dbReference type="GO" id="GO:0004190">
    <property type="term" value="F:aspartic-type endopeptidase activity"/>
    <property type="evidence" value="ECO:0007669"/>
    <property type="project" value="InterPro"/>
</dbReference>
<dbReference type="CDD" id="cd09274">
    <property type="entry name" value="RNase_HI_RT_Ty3"/>
    <property type="match status" value="1"/>
</dbReference>
<feature type="domain" description="Reverse transcriptase" evidence="13">
    <location>
        <begin position="665"/>
        <end position="844"/>
    </location>
</feature>
<feature type="region of interest" description="Disordered" evidence="12">
    <location>
        <begin position="101"/>
        <end position="123"/>
    </location>
</feature>
<dbReference type="Pfam" id="PF13975">
    <property type="entry name" value="gag-asp_proteas"/>
    <property type="match status" value="1"/>
</dbReference>
<sequence length="1326" mass="145384">MSSPPPTTTSSAPPPVPSAAATTADSPAAATTAGSAAPAPVIYTPEQMSGVVNDLVTAVQGIRLYLIGSQGPPTPPQPAIFSVPAPAPGISPFTGVPLQPPPAPAQPWPQWPPSAPASPSTAATGGVPIHQIRFPPSPSPLPAWLTASSTQPVYTTAAEPPMPSLPGTAPGGYARPYEARPDAHGPGGVTQPPPRYTKVDFATYDGSEDPLNWLSQCEQFFRRQRTLASDRTWLASYHLRAPPGRGTTPSSKTRAACLPGTRELSLLRRDPSSARGALPFTSTVQDFADRFQALACHAPGVTGQRAELFVGGLPDHIRVDVELQAPHDLQTAMHYARAYERRAQALQPPPPSRGARPPARPPPAAAPATRPAPAAPAATQRTFRRLTPAEQLERRRLGLCFNCDEPYAPGHVCPRLFYLETVDDGDADTGVDTATDTALDAAPATACVVSLHALAGIRNEQTMLLPVTIHGEQLVALLDTGSTHNFLPEATMRRLGLQPTGGDHLRVTVANGDRLRCHGVAQQVPLSIGNEHFTIACAGIDLGCFDFILGVDFLRPLGPILWDFAALTMTFWRQGRPVCWTGIGGAAPAPQLQLTTADIDSEHPLLAHLLQQHGNLFDEPQGLPPTRVYDHRIHLAPDTAPVAVRPYRYPQLQKDELERQCALMLAAGVIRISTSPFSAPVLLVRKTDGTWRFCIDYRALNALTLKDKFPIPVVDELFDELHGARFFTKLDLRSGYHQVCMHPDDIAKTAFRTHHGHFEFVVMPFGLTNAPATFQALMNDVLRPYLRRFVLVFFDDILIYSASWAEHLQHVAIVFNELRAHHLHLKRSKCSFGTTSVAYLGHVISAEGVAMDADKVAAVAAWPPPRSPRALRGFLRFAGYYRKFIRDFGIIATPLTRLLCRDAFAWDDEATAAFEALKGALTTGPVLQMPDFARLFIVDCDASGVGFGAVLHQGDGPLAYFSRPFAARHLKLAAYEQELIGLVQAVRHWRPYLWGRSFQIRTDHYSLKYLLDQRLSTVPQHQWISKLFGFDFTVEYRPGRLNTVADALSRRDAVDEDGAPEGMALCIRSGPSFALFDTIRQATAAALDAQLLRQQLEAGELEAPWRLAEGLLLHGRRIFVPDHDDLRHQVLLLAHSSGHEGVQKTLHRLRADFYIPGDRALVQDWVRSCEICQRNKTETLRPAGMLQLLEVPSQVWANISMDFIEGLPKVGGKSVILTVVDRFSKYAHFIALGHPYTAASVARAFFDGIVRLHGFPTSIVSDRDPVFTGHVWRDLFRMAGVKLRFSTAFHPQTDGQSEVVNKVIAMYLRCVTGDRPRAWVDWLAWA</sequence>
<protein>
    <recommendedName>
        <fullName evidence="17">Reverse transcriptase</fullName>
    </recommendedName>
</protein>
<evidence type="ECO:0000259" key="13">
    <source>
        <dbReference type="PROSITE" id="PS50878"/>
    </source>
</evidence>
<dbReference type="InterPro" id="IPR041577">
    <property type="entry name" value="RT_RNaseH_2"/>
</dbReference>
<keyword evidence="5" id="KW-0255">Endonuclease</keyword>
<feature type="domain" description="Integrase catalytic" evidence="14">
    <location>
        <begin position="1188"/>
        <end position="1326"/>
    </location>
</feature>
<reference evidence="15" key="1">
    <citation type="submission" date="2023-07" db="EMBL/GenBank/DDBJ databases">
        <title>A chromosome-level genome assembly of Lolium multiflorum.</title>
        <authorList>
            <person name="Chen Y."/>
            <person name="Copetti D."/>
            <person name="Kolliker R."/>
            <person name="Studer B."/>
        </authorList>
    </citation>
    <scope>NUCLEOTIDE SEQUENCE</scope>
    <source>
        <strain evidence="15">02402/16</strain>
        <tissue evidence="15">Leaf</tissue>
    </source>
</reference>
<dbReference type="GO" id="GO:0003723">
    <property type="term" value="F:RNA binding"/>
    <property type="evidence" value="ECO:0007669"/>
    <property type="project" value="UniProtKB-KW"/>
</dbReference>
<dbReference type="InterPro" id="IPR050951">
    <property type="entry name" value="Retrovirus_Pol_polyprotein"/>
</dbReference>
<feature type="region of interest" description="Disordered" evidence="12">
    <location>
        <begin position="1"/>
        <end position="35"/>
    </location>
</feature>
<dbReference type="EMBL" id="JAUUTY010000002">
    <property type="protein sequence ID" value="KAK1684365.1"/>
    <property type="molecule type" value="Genomic_DNA"/>
</dbReference>
<dbReference type="InterPro" id="IPR001584">
    <property type="entry name" value="Integrase_cat-core"/>
</dbReference>
<feature type="region of interest" description="Disordered" evidence="12">
    <location>
        <begin position="345"/>
        <end position="388"/>
    </location>
</feature>
<evidence type="ECO:0000313" key="16">
    <source>
        <dbReference type="Proteomes" id="UP001231189"/>
    </source>
</evidence>
<accession>A0AAD8TK06</accession>
<keyword evidence="2" id="KW-0808">Transferase</keyword>
<evidence type="ECO:0000256" key="7">
    <source>
        <dbReference type="ARBA" id="ARBA00022842"/>
    </source>
</evidence>